<organism evidence="14 15">
    <name type="scientific">Mariprofundus ferrooxydans PV-1</name>
    <dbReference type="NCBI Taxonomy" id="314345"/>
    <lineage>
        <taxon>Bacteria</taxon>
        <taxon>Pseudomonadati</taxon>
        <taxon>Pseudomonadota</taxon>
        <taxon>Candidatius Mariprofundia</taxon>
        <taxon>Mariprofundales</taxon>
        <taxon>Mariprofundaceae</taxon>
        <taxon>Mariprofundus</taxon>
    </lineage>
</organism>
<comment type="similarity">
    <text evidence="2">Belongs to the UPF0053 family.</text>
</comment>
<dbReference type="PANTHER" id="PTHR22777">
    <property type="entry name" value="HEMOLYSIN-RELATED"/>
    <property type="match status" value="1"/>
</dbReference>
<dbReference type="HOGENOM" id="CLU_015237_4_1_0"/>
<dbReference type="Pfam" id="PF03471">
    <property type="entry name" value="CorC_HlyC"/>
    <property type="match status" value="1"/>
</dbReference>
<dbReference type="Gene3D" id="3.30.465.10">
    <property type="match status" value="1"/>
</dbReference>
<dbReference type="CDD" id="cd04590">
    <property type="entry name" value="CBS_pair_CorC_HlyC_assoc"/>
    <property type="match status" value="1"/>
</dbReference>
<dbReference type="PROSITE" id="PS51371">
    <property type="entry name" value="CBS"/>
    <property type="match status" value="2"/>
</dbReference>
<dbReference type="GO" id="GO:0005886">
    <property type="term" value="C:plasma membrane"/>
    <property type="evidence" value="ECO:0007669"/>
    <property type="project" value="UniProtKB-SubCell"/>
</dbReference>
<dbReference type="InterPro" id="IPR046342">
    <property type="entry name" value="CBS_dom_sf"/>
</dbReference>
<evidence type="ECO:0000256" key="10">
    <source>
        <dbReference type="PROSITE-ProRule" id="PRU01193"/>
    </source>
</evidence>
<evidence type="ECO:0008006" key="16">
    <source>
        <dbReference type="Google" id="ProtNLM"/>
    </source>
</evidence>
<feature type="domain" description="CBS" evidence="12">
    <location>
        <begin position="273"/>
        <end position="331"/>
    </location>
</feature>
<dbReference type="AlphaFoldDB" id="Q0F0E8"/>
<keyword evidence="7 9" id="KW-0129">CBS domain</keyword>
<dbReference type="InterPro" id="IPR000644">
    <property type="entry name" value="CBS_dom"/>
</dbReference>
<dbReference type="SUPFAM" id="SSF54631">
    <property type="entry name" value="CBS-domain pair"/>
    <property type="match status" value="1"/>
</dbReference>
<evidence type="ECO:0000256" key="2">
    <source>
        <dbReference type="ARBA" id="ARBA00006337"/>
    </source>
</evidence>
<dbReference type="GO" id="GO:0050660">
    <property type="term" value="F:flavin adenine dinucleotide binding"/>
    <property type="evidence" value="ECO:0007669"/>
    <property type="project" value="InterPro"/>
</dbReference>
<evidence type="ECO:0000259" key="13">
    <source>
        <dbReference type="PROSITE" id="PS51846"/>
    </source>
</evidence>
<feature type="domain" description="CNNM transmembrane" evidence="13">
    <location>
        <begin position="4"/>
        <end position="191"/>
    </location>
</feature>
<dbReference type="Gene3D" id="3.10.580.10">
    <property type="entry name" value="CBS-domain"/>
    <property type="match status" value="1"/>
</dbReference>
<dbReference type="OrthoDB" id="9797674at2"/>
<protein>
    <recommendedName>
        <fullName evidence="16">Magnesium and cobalt efflux protein CorC</fullName>
    </recommendedName>
</protein>
<evidence type="ECO:0000256" key="5">
    <source>
        <dbReference type="ARBA" id="ARBA00022737"/>
    </source>
</evidence>
<dbReference type="FunFam" id="3.10.580.10:FF:000002">
    <property type="entry name" value="Magnesium/cobalt efflux protein CorC"/>
    <property type="match status" value="1"/>
</dbReference>
<keyword evidence="6 10" id="KW-1133">Transmembrane helix</keyword>
<evidence type="ECO:0000313" key="14">
    <source>
        <dbReference type="EMBL" id="EAU55080.1"/>
    </source>
</evidence>
<name>Q0F0E8_9PROT</name>
<accession>Q0F0E8</accession>
<dbReference type="InterPro" id="IPR002550">
    <property type="entry name" value="CNNM"/>
</dbReference>
<reference evidence="14 15" key="1">
    <citation type="submission" date="2006-09" db="EMBL/GenBank/DDBJ databases">
        <authorList>
            <person name="Emerson D."/>
            <person name="Ferriera S."/>
            <person name="Johnson J."/>
            <person name="Kravitz S."/>
            <person name="Halpern A."/>
            <person name="Remington K."/>
            <person name="Beeson K."/>
            <person name="Tran B."/>
            <person name="Rogers Y.-H."/>
            <person name="Friedman R."/>
            <person name="Venter J.C."/>
        </authorList>
    </citation>
    <scope>NUCLEOTIDE SEQUENCE [LARGE SCALE GENOMIC DNA]</scope>
    <source>
        <strain evidence="14 15">PV-1</strain>
    </source>
</reference>
<feature type="transmembrane region" description="Helical" evidence="11">
    <location>
        <begin position="68"/>
        <end position="88"/>
    </location>
</feature>
<evidence type="ECO:0000256" key="8">
    <source>
        <dbReference type="ARBA" id="ARBA00023136"/>
    </source>
</evidence>
<dbReference type="eggNOG" id="COG4536">
    <property type="taxonomic scope" value="Bacteria"/>
</dbReference>
<keyword evidence="8 10" id="KW-0472">Membrane</keyword>
<dbReference type="Pfam" id="PF00571">
    <property type="entry name" value="CBS"/>
    <property type="match status" value="2"/>
</dbReference>
<gene>
    <name evidence="14" type="ORF">SPV1_07044</name>
</gene>
<keyword evidence="4 10" id="KW-0812">Transmembrane</keyword>
<dbReference type="PANTHER" id="PTHR22777:SF32">
    <property type="entry name" value="UPF0053 INNER MEMBRANE PROTEIN YFJD"/>
    <property type="match status" value="1"/>
</dbReference>
<feature type="domain" description="CBS" evidence="12">
    <location>
        <begin position="210"/>
        <end position="269"/>
    </location>
</feature>
<keyword evidence="5" id="KW-0677">Repeat</keyword>
<evidence type="ECO:0000256" key="1">
    <source>
        <dbReference type="ARBA" id="ARBA00004651"/>
    </source>
</evidence>
<dbReference type="InterPro" id="IPR016169">
    <property type="entry name" value="FAD-bd_PCMH_sub2"/>
</dbReference>
<dbReference type="SUPFAM" id="SSF56176">
    <property type="entry name" value="FAD-binding/transporter-associated domain-like"/>
    <property type="match status" value="1"/>
</dbReference>
<evidence type="ECO:0000313" key="15">
    <source>
        <dbReference type="Proteomes" id="UP000005297"/>
    </source>
</evidence>
<dbReference type="FunCoup" id="Q0F0E8">
    <property type="interactions" value="191"/>
</dbReference>
<dbReference type="InterPro" id="IPR036318">
    <property type="entry name" value="FAD-bd_PCMH-like_sf"/>
</dbReference>
<evidence type="ECO:0000256" key="3">
    <source>
        <dbReference type="ARBA" id="ARBA00022475"/>
    </source>
</evidence>
<dbReference type="RefSeq" id="WP_009851701.1">
    <property type="nucleotide sequence ID" value="NZ_DS022295.1"/>
</dbReference>
<dbReference type="EMBL" id="AATS01000004">
    <property type="protein sequence ID" value="EAU55080.1"/>
    <property type="molecule type" value="Genomic_DNA"/>
</dbReference>
<dbReference type="SMART" id="SM01091">
    <property type="entry name" value="CorC_HlyC"/>
    <property type="match status" value="1"/>
</dbReference>
<evidence type="ECO:0000256" key="4">
    <source>
        <dbReference type="ARBA" id="ARBA00022692"/>
    </source>
</evidence>
<evidence type="ECO:0000256" key="7">
    <source>
        <dbReference type="ARBA" id="ARBA00023122"/>
    </source>
</evidence>
<keyword evidence="15" id="KW-1185">Reference proteome</keyword>
<dbReference type="InParanoid" id="Q0F0E8"/>
<feature type="transmembrane region" description="Helical" evidence="11">
    <location>
        <begin position="95"/>
        <end position="114"/>
    </location>
</feature>
<comment type="caution">
    <text evidence="14">The sequence shown here is derived from an EMBL/GenBank/DDBJ whole genome shotgun (WGS) entry which is preliminary data.</text>
</comment>
<evidence type="ECO:0000256" key="6">
    <source>
        <dbReference type="ARBA" id="ARBA00022989"/>
    </source>
</evidence>
<dbReference type="Pfam" id="PF01595">
    <property type="entry name" value="CNNM"/>
    <property type="match status" value="1"/>
</dbReference>
<keyword evidence="3" id="KW-1003">Cell membrane</keyword>
<comment type="subcellular location">
    <subcellularLocation>
        <location evidence="1">Cell membrane</location>
        <topology evidence="1">Multi-pass membrane protein</topology>
    </subcellularLocation>
</comment>
<evidence type="ECO:0000259" key="12">
    <source>
        <dbReference type="PROSITE" id="PS51371"/>
    </source>
</evidence>
<evidence type="ECO:0000256" key="9">
    <source>
        <dbReference type="PROSITE-ProRule" id="PRU00703"/>
    </source>
</evidence>
<sequence length="426" mass="46793">MNIDGFPLSIAAGTLFFLLLLSAFFSGSETALTRSSRVRLRVRSEQGDKGSQKAEQLLDHPERMLSTILLGNNFVNIAASALATSLFIERFGDAGILYATIAMTVVVLIFAEILPKTIAVAHAEGIAGKVAGTMSVIQAVLKPLVTALMAVITLLKRLLRIPHQEDTPLTHRELASIIDMSAESGVLDQAREQMLNSSLSLHEVAVKALMTPRKKIRMLNGHDSVATCLEMIVNKPNSRFPVYLHETDNIIGIVHIRDLLKIGRTDRRLSDAMIWKTPPYIPATKNALAQLFDFQSNHQHMAIIVDEFGDIEGLITLEDIIEEIVGEIHDESDITPQLEMWPQPDGSLVSAGTVALHDINTALDADLPEEGATTIGGLVVQILGDQPEGRLCMSLGNMRVEILSVRGNWIRRVRLYPVVEQEQNIP</sequence>
<proteinExistence type="inferred from homology"/>
<dbReference type="Proteomes" id="UP000005297">
    <property type="component" value="Unassembled WGS sequence"/>
</dbReference>
<dbReference type="PROSITE" id="PS51846">
    <property type="entry name" value="CNNM"/>
    <property type="match status" value="1"/>
</dbReference>
<dbReference type="InterPro" id="IPR044751">
    <property type="entry name" value="Ion_transp-like_CBS"/>
</dbReference>
<dbReference type="STRING" id="314344.AL013_10840"/>
<evidence type="ECO:0000256" key="11">
    <source>
        <dbReference type="SAM" id="Phobius"/>
    </source>
</evidence>
<dbReference type="InterPro" id="IPR005170">
    <property type="entry name" value="Transptr-assoc_dom"/>
</dbReference>